<proteinExistence type="predicted"/>
<dbReference type="InterPro" id="IPR044925">
    <property type="entry name" value="His-Me_finger_sf"/>
</dbReference>
<feature type="domain" description="NUMOD4" evidence="1">
    <location>
        <begin position="3"/>
        <end position="59"/>
    </location>
</feature>
<feature type="domain" description="HNH nuclease" evidence="2">
    <location>
        <begin position="69"/>
        <end position="111"/>
    </location>
</feature>
<dbReference type="GO" id="GO:0016788">
    <property type="term" value="F:hydrolase activity, acting on ester bonds"/>
    <property type="evidence" value="ECO:0007669"/>
    <property type="project" value="InterPro"/>
</dbReference>
<reference evidence="3" key="1">
    <citation type="journal article" date="2021" name="Proc. Natl. Acad. Sci. U.S.A.">
        <title>A Catalog of Tens of Thousands of Viruses from Human Metagenomes Reveals Hidden Associations with Chronic Diseases.</title>
        <authorList>
            <person name="Tisza M.J."/>
            <person name="Buck C.B."/>
        </authorList>
    </citation>
    <scope>NUCLEOTIDE SEQUENCE</scope>
    <source>
        <strain evidence="3">CtfW121</strain>
    </source>
</reference>
<organism evidence="3">
    <name type="scientific">Siphoviridae sp. ctfW121</name>
    <dbReference type="NCBI Taxonomy" id="2826413"/>
    <lineage>
        <taxon>Viruses</taxon>
        <taxon>Duplodnaviria</taxon>
        <taxon>Heunggongvirae</taxon>
        <taxon>Uroviricota</taxon>
        <taxon>Caudoviricetes</taxon>
    </lineage>
</organism>
<dbReference type="InterPro" id="IPR003615">
    <property type="entry name" value="HNH_nuc"/>
</dbReference>
<evidence type="ECO:0000259" key="2">
    <source>
        <dbReference type="Pfam" id="PF13392"/>
    </source>
</evidence>
<dbReference type="InterPro" id="IPR010902">
    <property type="entry name" value="NUMOD4"/>
</dbReference>
<keyword evidence="3" id="KW-0255">Endonuclease</keyword>
<dbReference type="SUPFAM" id="SSF54060">
    <property type="entry name" value="His-Me finger endonucleases"/>
    <property type="match status" value="1"/>
</dbReference>
<name>A0A8S5N882_9CAUD</name>
<dbReference type="InterPro" id="IPR036388">
    <property type="entry name" value="WH-like_DNA-bd_sf"/>
</dbReference>
<dbReference type="Pfam" id="PF13392">
    <property type="entry name" value="HNH_3"/>
    <property type="match status" value="1"/>
</dbReference>
<dbReference type="Gene3D" id="3.90.75.20">
    <property type="match status" value="1"/>
</dbReference>
<evidence type="ECO:0000313" key="3">
    <source>
        <dbReference type="EMBL" id="DAD90873.1"/>
    </source>
</evidence>
<sequence>MEEIWKDIKGYEGLYQVSNLGRVKSLSRLHKNRFSSYVSKDTILKSREDRYGYLTVALYDTNRIRHDLKVHRLVANAFINNEKDCPVVMHLNNIKTDNRIDNLKWGTYRENTIQAEHDGLMVHKPIWLGKTRGNHPASKRIKMFKDGKYLRDFESVRSALSFIGKPVTSSNITACLKGITLTAYGYEWRYSDE</sequence>
<dbReference type="GO" id="GO:0004519">
    <property type="term" value="F:endonuclease activity"/>
    <property type="evidence" value="ECO:0007669"/>
    <property type="project" value="UniProtKB-KW"/>
</dbReference>
<dbReference type="Pfam" id="PF07463">
    <property type="entry name" value="NUMOD4"/>
    <property type="match status" value="1"/>
</dbReference>
<evidence type="ECO:0000259" key="1">
    <source>
        <dbReference type="Pfam" id="PF07463"/>
    </source>
</evidence>
<protein>
    <submittedName>
        <fullName evidence="3">Homing endonuclease</fullName>
    </submittedName>
</protein>
<dbReference type="Gene3D" id="1.10.10.10">
    <property type="entry name" value="Winged helix-like DNA-binding domain superfamily/Winged helix DNA-binding domain"/>
    <property type="match status" value="1"/>
</dbReference>
<accession>A0A8S5N882</accession>
<keyword evidence="3" id="KW-0540">Nuclease</keyword>
<dbReference type="EMBL" id="BK015096">
    <property type="protein sequence ID" value="DAD90873.1"/>
    <property type="molecule type" value="Genomic_DNA"/>
</dbReference>
<keyword evidence="3" id="KW-0378">Hydrolase</keyword>